<name>A0ABY6TSC3_BIOOC</name>
<accession>A0ABY6TSC3</accession>
<reference evidence="2 3" key="1">
    <citation type="submission" date="2019-06" db="EMBL/GenBank/DDBJ databases">
        <authorList>
            <person name="Broberg M."/>
        </authorList>
    </citation>
    <scope>NUCLEOTIDE SEQUENCE [LARGE SCALE GENOMIC DNA]</scope>
</reference>
<protein>
    <submittedName>
        <fullName evidence="2">Uncharacterized protein</fullName>
    </submittedName>
</protein>
<evidence type="ECO:0000256" key="1">
    <source>
        <dbReference type="SAM" id="MobiDB-lite"/>
    </source>
</evidence>
<organism evidence="2 3">
    <name type="scientific">Bionectria ochroleuca</name>
    <name type="common">Gliocladium roseum</name>
    <dbReference type="NCBI Taxonomy" id="29856"/>
    <lineage>
        <taxon>Eukaryota</taxon>
        <taxon>Fungi</taxon>
        <taxon>Dikarya</taxon>
        <taxon>Ascomycota</taxon>
        <taxon>Pezizomycotina</taxon>
        <taxon>Sordariomycetes</taxon>
        <taxon>Hypocreomycetidae</taxon>
        <taxon>Hypocreales</taxon>
        <taxon>Bionectriaceae</taxon>
        <taxon>Clonostachys</taxon>
    </lineage>
</organism>
<sequence length="187" mass="20521">MTGRKWNEGGLLSRVGRSCCDATGDFETAPWSGEDMEASLFADWIASRPEWARTMGSGGVVGHLWRRPDEEVMLALVFVLVGVPLAPTQEQEEPPRSGLLGQEQSVGSGDAPTRRWDAFERNRKAINFRSDATECHPSADRLRLWQIGADLGDHGTASQLVSEHRRSAFLPFGSVTGLCADARPRLT</sequence>
<keyword evidence="3" id="KW-1185">Reference proteome</keyword>
<evidence type="ECO:0000313" key="2">
    <source>
        <dbReference type="EMBL" id="VUC21537.1"/>
    </source>
</evidence>
<evidence type="ECO:0000313" key="3">
    <source>
        <dbReference type="Proteomes" id="UP000766486"/>
    </source>
</evidence>
<dbReference type="EMBL" id="CABFNS010000406">
    <property type="protein sequence ID" value="VUC21537.1"/>
    <property type="molecule type" value="Genomic_DNA"/>
</dbReference>
<proteinExistence type="predicted"/>
<comment type="caution">
    <text evidence="2">The sequence shown here is derived from an EMBL/GenBank/DDBJ whole genome shotgun (WGS) entry which is preliminary data.</text>
</comment>
<feature type="region of interest" description="Disordered" evidence="1">
    <location>
        <begin position="89"/>
        <end position="113"/>
    </location>
</feature>
<dbReference type="Proteomes" id="UP000766486">
    <property type="component" value="Unassembled WGS sequence"/>
</dbReference>
<gene>
    <name evidence="2" type="ORF">CLO192961_LOCUS57534</name>
</gene>